<evidence type="ECO:0000313" key="2">
    <source>
        <dbReference type="EMBL" id="CAB4918451.1"/>
    </source>
</evidence>
<dbReference type="GO" id="GO:0005886">
    <property type="term" value="C:plasma membrane"/>
    <property type="evidence" value="ECO:0007669"/>
    <property type="project" value="TreeGrafter"/>
</dbReference>
<dbReference type="GO" id="GO:0006888">
    <property type="term" value="P:endoplasmic reticulum to Golgi vesicle-mediated transport"/>
    <property type="evidence" value="ECO:0007669"/>
    <property type="project" value="TreeGrafter"/>
</dbReference>
<reference evidence="2" key="1">
    <citation type="submission" date="2020-05" db="EMBL/GenBank/DDBJ databases">
        <authorList>
            <person name="Chiriac C."/>
            <person name="Salcher M."/>
            <person name="Ghai R."/>
            <person name="Kavagutti S V."/>
        </authorList>
    </citation>
    <scope>NUCLEOTIDE SEQUENCE</scope>
</reference>
<dbReference type="SUPFAM" id="SSF53335">
    <property type="entry name" value="S-adenosyl-L-methionine-dependent methyltransferases"/>
    <property type="match status" value="1"/>
</dbReference>
<proteinExistence type="predicted"/>
<feature type="domain" description="Methyltransferase FkbM" evidence="1">
    <location>
        <begin position="44"/>
        <end position="207"/>
    </location>
</feature>
<gene>
    <name evidence="2" type="ORF">UFOPK3684_00248</name>
</gene>
<dbReference type="GO" id="GO:0005789">
    <property type="term" value="C:endoplasmic reticulum membrane"/>
    <property type="evidence" value="ECO:0007669"/>
    <property type="project" value="TreeGrafter"/>
</dbReference>
<dbReference type="Pfam" id="PF05050">
    <property type="entry name" value="Methyltransf_21"/>
    <property type="match status" value="1"/>
</dbReference>
<name>A0A6J7HBY2_9ZZZZ</name>
<dbReference type="InterPro" id="IPR029063">
    <property type="entry name" value="SAM-dependent_MTases_sf"/>
</dbReference>
<sequence length="274" mass="31826">MPASSVTNLEELFSGPAMISYAQNREDVMVYRALKALGKGTYIDVGAGDPVNDSVTKYFYDQGWSGINIEPHPVRFQALKEQRTRDINLQSVLSDCVKECEFYYFEHTDFSTYNSGVAATHESNKHQFVTHKVETTTLDIIFEQHIGDRDVHLLKMDVEGSEKQVLQGINLLTHRPWILIVESTVPNTQIENFQEWETLILQSGYEFVYKDGLNRFYLSNDHRDLKICFELPPNVFDHYEQFYPHRNAEITQIKKENQELRKKMQAMTDEKGTK</sequence>
<dbReference type="AlphaFoldDB" id="A0A6J7HBY2"/>
<dbReference type="PANTHER" id="PTHR34009">
    <property type="entry name" value="PROTEIN STAR"/>
    <property type="match status" value="1"/>
</dbReference>
<dbReference type="GO" id="GO:0016197">
    <property type="term" value="P:endosomal transport"/>
    <property type="evidence" value="ECO:0007669"/>
    <property type="project" value="TreeGrafter"/>
</dbReference>
<organism evidence="2">
    <name type="scientific">freshwater metagenome</name>
    <dbReference type="NCBI Taxonomy" id="449393"/>
    <lineage>
        <taxon>unclassified sequences</taxon>
        <taxon>metagenomes</taxon>
        <taxon>ecological metagenomes</taxon>
    </lineage>
</organism>
<accession>A0A6J7HBY2</accession>
<evidence type="ECO:0000259" key="1">
    <source>
        <dbReference type="Pfam" id="PF05050"/>
    </source>
</evidence>
<dbReference type="GO" id="GO:0031902">
    <property type="term" value="C:late endosome membrane"/>
    <property type="evidence" value="ECO:0007669"/>
    <property type="project" value="TreeGrafter"/>
</dbReference>
<dbReference type="Gene3D" id="3.40.50.150">
    <property type="entry name" value="Vaccinia Virus protein VP39"/>
    <property type="match status" value="1"/>
</dbReference>
<dbReference type="EMBL" id="CAFBMZ010000010">
    <property type="protein sequence ID" value="CAB4918451.1"/>
    <property type="molecule type" value="Genomic_DNA"/>
</dbReference>
<dbReference type="NCBIfam" id="TIGR01444">
    <property type="entry name" value="fkbM_fam"/>
    <property type="match status" value="1"/>
</dbReference>
<dbReference type="GO" id="GO:0005794">
    <property type="term" value="C:Golgi apparatus"/>
    <property type="evidence" value="ECO:0007669"/>
    <property type="project" value="TreeGrafter"/>
</dbReference>
<dbReference type="PANTHER" id="PTHR34009:SF2">
    <property type="entry name" value="PROTEIN STAR"/>
    <property type="match status" value="1"/>
</dbReference>
<protein>
    <submittedName>
        <fullName evidence="2">Unannotated protein</fullName>
    </submittedName>
</protein>
<dbReference type="InterPro" id="IPR053202">
    <property type="entry name" value="EGF_Rcpt_Signaling_Reg"/>
</dbReference>
<dbReference type="InterPro" id="IPR006342">
    <property type="entry name" value="FkbM_mtfrase"/>
</dbReference>